<dbReference type="AlphaFoldDB" id="A0A0H5DGK0"/>
<name>A0A0H5DGK0_9RHOB</name>
<keyword evidence="5 6" id="KW-0472">Membrane</keyword>
<dbReference type="GO" id="GO:0005886">
    <property type="term" value="C:plasma membrane"/>
    <property type="evidence" value="ECO:0007669"/>
    <property type="project" value="UniProtKB-SubCell"/>
</dbReference>
<evidence type="ECO:0000313" key="8">
    <source>
        <dbReference type="EMBL" id="CRL10585.1"/>
    </source>
</evidence>
<dbReference type="Proteomes" id="UP000043764">
    <property type="component" value="Unassembled WGS sequence"/>
</dbReference>
<dbReference type="EMBL" id="CVRL01000013">
    <property type="protein sequence ID" value="CRL10585.1"/>
    <property type="molecule type" value="Genomic_DNA"/>
</dbReference>
<reference evidence="8 9" key="1">
    <citation type="submission" date="2015-05" db="EMBL/GenBank/DDBJ databases">
        <authorList>
            <person name="Rodrigo-Torres Lidia"/>
            <person name="Arahal R.David."/>
        </authorList>
    </citation>
    <scope>NUCLEOTIDE SEQUENCE [LARGE SCALE GENOMIC DNA]</scope>
    <source>
        <strain evidence="8 9">CECT 7321</strain>
    </source>
</reference>
<evidence type="ECO:0000313" key="9">
    <source>
        <dbReference type="Proteomes" id="UP000043764"/>
    </source>
</evidence>
<proteinExistence type="predicted"/>
<evidence type="ECO:0000256" key="2">
    <source>
        <dbReference type="ARBA" id="ARBA00022475"/>
    </source>
</evidence>
<comment type="subcellular location">
    <subcellularLocation>
        <location evidence="1">Cell membrane</location>
        <topology evidence="1">Multi-pass membrane protein</topology>
    </subcellularLocation>
</comment>
<evidence type="ECO:0000256" key="4">
    <source>
        <dbReference type="ARBA" id="ARBA00022989"/>
    </source>
</evidence>
<keyword evidence="9" id="KW-1185">Reference proteome</keyword>
<dbReference type="Pfam" id="PF13396">
    <property type="entry name" value="PLDc_N"/>
    <property type="match status" value="1"/>
</dbReference>
<feature type="transmembrane region" description="Helical" evidence="6">
    <location>
        <begin position="7"/>
        <end position="28"/>
    </location>
</feature>
<protein>
    <recommendedName>
        <fullName evidence="7">Cardiolipin synthase N-terminal domain-containing protein</fullName>
    </recommendedName>
</protein>
<evidence type="ECO:0000256" key="6">
    <source>
        <dbReference type="SAM" id="Phobius"/>
    </source>
</evidence>
<evidence type="ECO:0000256" key="5">
    <source>
        <dbReference type="ARBA" id="ARBA00023136"/>
    </source>
</evidence>
<dbReference type="OrthoDB" id="8455471at2"/>
<evidence type="ECO:0000259" key="7">
    <source>
        <dbReference type="Pfam" id="PF13396"/>
    </source>
</evidence>
<evidence type="ECO:0000256" key="1">
    <source>
        <dbReference type="ARBA" id="ARBA00004651"/>
    </source>
</evidence>
<organism evidence="8 9">
    <name type="scientific">Phaeobacter italicus</name>
    <dbReference type="NCBI Taxonomy" id="481446"/>
    <lineage>
        <taxon>Bacteria</taxon>
        <taxon>Pseudomonadati</taxon>
        <taxon>Pseudomonadota</taxon>
        <taxon>Alphaproteobacteria</taxon>
        <taxon>Rhodobacterales</taxon>
        <taxon>Roseobacteraceae</taxon>
        <taxon>Phaeobacter</taxon>
    </lineage>
</organism>
<feature type="transmembrane region" description="Helical" evidence="6">
    <location>
        <begin position="34"/>
        <end position="54"/>
    </location>
</feature>
<feature type="domain" description="Cardiolipin synthase N-terminal" evidence="7">
    <location>
        <begin position="14"/>
        <end position="56"/>
    </location>
</feature>
<accession>A0A0H5DGK0</accession>
<dbReference type="GeneID" id="78397443"/>
<keyword evidence="3 6" id="KW-0812">Transmembrane</keyword>
<gene>
    <name evidence="8" type="ORF">NIT7321_01431</name>
</gene>
<sequence length="61" mass="6479">MNDYVGIGGLIVLALTIWAIVGTVSSGASTGKKVFWILFVLILPIIGFICWLLFGPRGAKA</sequence>
<keyword evidence="4 6" id="KW-1133">Transmembrane helix</keyword>
<dbReference type="InterPro" id="IPR027379">
    <property type="entry name" value="CLS_N"/>
</dbReference>
<dbReference type="RefSeq" id="WP_008563024.1">
    <property type="nucleotide sequence ID" value="NZ_CAKZKN010000004.1"/>
</dbReference>
<evidence type="ECO:0000256" key="3">
    <source>
        <dbReference type="ARBA" id="ARBA00022692"/>
    </source>
</evidence>
<keyword evidence="2" id="KW-1003">Cell membrane</keyword>